<dbReference type="SMART" id="SM00342">
    <property type="entry name" value="HTH_ARAC"/>
    <property type="match status" value="1"/>
</dbReference>
<feature type="domain" description="HTH araC/xylS-type" evidence="4">
    <location>
        <begin position="174"/>
        <end position="273"/>
    </location>
</feature>
<keyword evidence="2 5" id="KW-0238">DNA-binding</keyword>
<proteinExistence type="predicted"/>
<evidence type="ECO:0000256" key="2">
    <source>
        <dbReference type="ARBA" id="ARBA00023125"/>
    </source>
</evidence>
<dbReference type="SUPFAM" id="SSF51215">
    <property type="entry name" value="Regulatory protein AraC"/>
    <property type="match status" value="1"/>
</dbReference>
<organism evidence="5 6">
    <name type="scientific">Halanaerobium saccharolyticum</name>
    <dbReference type="NCBI Taxonomy" id="43595"/>
    <lineage>
        <taxon>Bacteria</taxon>
        <taxon>Bacillati</taxon>
        <taxon>Bacillota</taxon>
        <taxon>Clostridia</taxon>
        <taxon>Halanaerobiales</taxon>
        <taxon>Halanaerobiaceae</taxon>
        <taxon>Halanaerobium</taxon>
    </lineage>
</organism>
<dbReference type="GO" id="GO:0043565">
    <property type="term" value="F:sequence-specific DNA binding"/>
    <property type="evidence" value="ECO:0007669"/>
    <property type="project" value="InterPro"/>
</dbReference>
<dbReference type="CDD" id="cd06986">
    <property type="entry name" value="cupin_MmsR-like_N"/>
    <property type="match status" value="1"/>
</dbReference>
<name>A0A2T5RN12_9FIRM</name>
<evidence type="ECO:0000259" key="4">
    <source>
        <dbReference type="PROSITE" id="PS01124"/>
    </source>
</evidence>
<dbReference type="Gene3D" id="1.10.10.60">
    <property type="entry name" value="Homeodomain-like"/>
    <property type="match status" value="2"/>
</dbReference>
<dbReference type="PROSITE" id="PS01124">
    <property type="entry name" value="HTH_ARAC_FAMILY_2"/>
    <property type="match status" value="1"/>
</dbReference>
<dbReference type="InterPro" id="IPR037923">
    <property type="entry name" value="HTH-like"/>
</dbReference>
<dbReference type="PROSITE" id="PS00041">
    <property type="entry name" value="HTH_ARAC_FAMILY_1"/>
    <property type="match status" value="1"/>
</dbReference>
<dbReference type="GO" id="GO:0003700">
    <property type="term" value="F:DNA-binding transcription factor activity"/>
    <property type="evidence" value="ECO:0007669"/>
    <property type="project" value="InterPro"/>
</dbReference>
<keyword evidence="1" id="KW-0805">Transcription regulation</keyword>
<evidence type="ECO:0000256" key="3">
    <source>
        <dbReference type="ARBA" id="ARBA00023163"/>
    </source>
</evidence>
<sequence>MAEEQDLNIERLHLTDMEIHICGSQQCSQGHSYGPALRDYFLIHYIHRGKGIFEVDGKKFELKRGEGFVIWPHLLSYYQADKNNPWQYSWIGFTGLKAEDYLKEAGITKAKPFFRTQNSEKTSAIFNEMTETGNLKKSKEIKLMGLLYLFFSELIENSNRQQKNNQNLKQEYLKKAVNYIDRNYSRPDLKVSDVASYLNLNRSYLWQLFSELLDKSPQQYLIEFRMEKAALLLENYDLKVRSAALSVGYEDPFNFSKIFKKVMGKSPSHYKNGQSSR</sequence>
<dbReference type="OrthoDB" id="9813413at2"/>
<dbReference type="Proteomes" id="UP000244089">
    <property type="component" value="Unassembled WGS sequence"/>
</dbReference>
<gene>
    <name evidence="5" type="ORF">C8C76_10660</name>
</gene>
<dbReference type="InterPro" id="IPR018062">
    <property type="entry name" value="HTH_AraC-typ_CS"/>
</dbReference>
<protein>
    <submittedName>
        <fullName evidence="5">AraC-like DNA-binding protein</fullName>
    </submittedName>
</protein>
<dbReference type="AlphaFoldDB" id="A0A2T5RN12"/>
<dbReference type="EMBL" id="QAXS01000006">
    <property type="protein sequence ID" value="PTW00904.1"/>
    <property type="molecule type" value="Genomic_DNA"/>
</dbReference>
<dbReference type="Gene3D" id="2.60.120.280">
    <property type="entry name" value="Regulatory protein AraC"/>
    <property type="match status" value="1"/>
</dbReference>
<dbReference type="PANTHER" id="PTHR43280">
    <property type="entry name" value="ARAC-FAMILY TRANSCRIPTIONAL REGULATOR"/>
    <property type="match status" value="1"/>
</dbReference>
<dbReference type="Pfam" id="PF02311">
    <property type="entry name" value="AraC_binding"/>
    <property type="match status" value="1"/>
</dbReference>
<evidence type="ECO:0000313" key="6">
    <source>
        <dbReference type="Proteomes" id="UP000244089"/>
    </source>
</evidence>
<reference evidence="5 6" key="1">
    <citation type="submission" date="2018-04" db="EMBL/GenBank/DDBJ databases">
        <title>Subsurface microbial communities from deep shales in Ohio and West Virginia, USA.</title>
        <authorList>
            <person name="Wrighton K."/>
        </authorList>
    </citation>
    <scope>NUCLEOTIDE SEQUENCE [LARGE SCALE GENOMIC DNA]</scope>
    <source>
        <strain evidence="5 6">WC1</strain>
    </source>
</reference>
<accession>A0A2T5RN12</accession>
<dbReference type="InterPro" id="IPR009057">
    <property type="entry name" value="Homeodomain-like_sf"/>
</dbReference>
<dbReference type="RefSeq" id="WP_108138853.1">
    <property type="nucleotide sequence ID" value="NZ_QAXS01000006.1"/>
</dbReference>
<evidence type="ECO:0000313" key="5">
    <source>
        <dbReference type="EMBL" id="PTW00904.1"/>
    </source>
</evidence>
<comment type="caution">
    <text evidence="5">The sequence shown here is derived from an EMBL/GenBank/DDBJ whole genome shotgun (WGS) entry which is preliminary data.</text>
</comment>
<dbReference type="SUPFAM" id="SSF46689">
    <property type="entry name" value="Homeodomain-like"/>
    <property type="match status" value="2"/>
</dbReference>
<dbReference type="InterPro" id="IPR018060">
    <property type="entry name" value="HTH_AraC"/>
</dbReference>
<dbReference type="InterPro" id="IPR003313">
    <property type="entry name" value="AraC-bd"/>
</dbReference>
<keyword evidence="3" id="KW-0804">Transcription</keyword>
<dbReference type="Pfam" id="PF12833">
    <property type="entry name" value="HTH_18"/>
    <property type="match status" value="1"/>
</dbReference>
<evidence type="ECO:0000256" key="1">
    <source>
        <dbReference type="ARBA" id="ARBA00023015"/>
    </source>
</evidence>
<dbReference type="PANTHER" id="PTHR43280:SF30">
    <property type="entry name" value="MMSAB OPERON REGULATORY PROTEIN"/>
    <property type="match status" value="1"/>
</dbReference>